<feature type="compositionally biased region" description="Basic residues" evidence="1">
    <location>
        <begin position="90"/>
        <end position="101"/>
    </location>
</feature>
<protein>
    <submittedName>
        <fullName evidence="2">Uncharacterized protein</fullName>
    </submittedName>
</protein>
<feature type="compositionally biased region" description="Polar residues" evidence="1">
    <location>
        <begin position="19"/>
        <end position="34"/>
    </location>
</feature>
<feature type="compositionally biased region" description="Polar residues" evidence="1">
    <location>
        <begin position="58"/>
        <end position="68"/>
    </location>
</feature>
<evidence type="ECO:0000313" key="3">
    <source>
        <dbReference type="Proteomes" id="UP001153636"/>
    </source>
</evidence>
<evidence type="ECO:0000256" key="1">
    <source>
        <dbReference type="SAM" id="MobiDB-lite"/>
    </source>
</evidence>
<feature type="region of interest" description="Disordered" evidence="1">
    <location>
        <begin position="1"/>
        <end position="109"/>
    </location>
</feature>
<feature type="compositionally biased region" description="Basic and acidic residues" evidence="1">
    <location>
        <begin position="69"/>
        <end position="78"/>
    </location>
</feature>
<feature type="compositionally biased region" description="Polar residues" evidence="1">
    <location>
        <begin position="79"/>
        <end position="89"/>
    </location>
</feature>
<organism evidence="2 3">
    <name type="scientific">Psylliodes chrysocephalus</name>
    <dbReference type="NCBI Taxonomy" id="3402493"/>
    <lineage>
        <taxon>Eukaryota</taxon>
        <taxon>Metazoa</taxon>
        <taxon>Ecdysozoa</taxon>
        <taxon>Arthropoda</taxon>
        <taxon>Hexapoda</taxon>
        <taxon>Insecta</taxon>
        <taxon>Pterygota</taxon>
        <taxon>Neoptera</taxon>
        <taxon>Endopterygota</taxon>
        <taxon>Coleoptera</taxon>
        <taxon>Polyphaga</taxon>
        <taxon>Cucujiformia</taxon>
        <taxon>Chrysomeloidea</taxon>
        <taxon>Chrysomelidae</taxon>
        <taxon>Galerucinae</taxon>
        <taxon>Alticini</taxon>
        <taxon>Psylliodes</taxon>
    </lineage>
</organism>
<keyword evidence="3" id="KW-1185">Reference proteome</keyword>
<sequence length="109" mass="12544">MNVDTVYGDLKDTEKPVQGNPQTYQQIMKNTNIVNPPEATFESMEKTNTQTRDRPNKESMQNTGNNSEATKRQRKESMENPNQGAVKTHQTQHPKRNRKRQNIPSDSQT</sequence>
<dbReference type="Proteomes" id="UP001153636">
    <property type="component" value="Chromosome 1"/>
</dbReference>
<reference evidence="2" key="1">
    <citation type="submission" date="2022-01" db="EMBL/GenBank/DDBJ databases">
        <authorList>
            <person name="King R."/>
        </authorList>
    </citation>
    <scope>NUCLEOTIDE SEQUENCE</scope>
</reference>
<accession>A0A9P0CID2</accession>
<gene>
    <name evidence="2" type="ORF">PSYICH_LOCUS99</name>
</gene>
<evidence type="ECO:0000313" key="2">
    <source>
        <dbReference type="EMBL" id="CAH1099729.1"/>
    </source>
</evidence>
<proteinExistence type="predicted"/>
<dbReference type="AlphaFoldDB" id="A0A9P0CID2"/>
<dbReference type="EMBL" id="OV651813">
    <property type="protein sequence ID" value="CAH1099729.1"/>
    <property type="molecule type" value="Genomic_DNA"/>
</dbReference>
<name>A0A9P0CID2_9CUCU</name>